<evidence type="ECO:0000259" key="3">
    <source>
        <dbReference type="PROSITE" id="PS51186"/>
    </source>
</evidence>
<dbReference type="PROSITE" id="PS51186">
    <property type="entry name" value="GNAT"/>
    <property type="match status" value="1"/>
</dbReference>
<evidence type="ECO:0000256" key="1">
    <source>
        <dbReference type="ARBA" id="ARBA00022679"/>
    </source>
</evidence>
<dbReference type="InterPro" id="IPR016181">
    <property type="entry name" value="Acyl_CoA_acyltransferase"/>
</dbReference>
<name>A0ABT5W334_9BACL</name>
<dbReference type="Pfam" id="PF00583">
    <property type="entry name" value="Acetyltransf_1"/>
    <property type="match status" value="1"/>
</dbReference>
<reference evidence="4 5" key="1">
    <citation type="submission" date="2023-01" db="EMBL/GenBank/DDBJ databases">
        <title>Genome-based reclassification of Anoxybacillus geothermalis as a later heterotypic synonym of Anoxybacillus rupiensis.</title>
        <authorList>
            <person name="Inan Bektas K."/>
            <person name="Canakci S."/>
            <person name="Belduz A.A."/>
            <person name="Guler H.H."/>
        </authorList>
    </citation>
    <scope>NUCLEOTIDE SEQUENCE [LARGE SCALE GENOMIC DNA]</scope>
    <source>
        <strain evidence="4 5">DSM 17127</strain>
    </source>
</reference>
<sequence length="292" mass="33082">MLHIKRLSQCTLEEAVTAWNTGFEGYYFDATMTVERFLERLVLEGLSPTLSIVAFQDEKPIGIIKNGIRLFNGMKIAWNGGTGVASAFRKKGIGKAMMEAALSIYQEEGVQLATLEAIRANQRAISLYEQMGYQMVDELEHLEWKGAYLHAKSASYPYLVEKTIPQQVSDLSFYKGLNPWQTQWQSAKDGEAIIVKDEQGLPIGYAYYRRSFHGHGKHEKTILFQCEAHPERNDAGDLVRFMIDQVLAFADDSVVTIIPNLPVNQSKQTYSILKEIGFQTIVQQVFMVKELK</sequence>
<keyword evidence="1" id="KW-0808">Transferase</keyword>
<dbReference type="PANTHER" id="PTHR43420">
    <property type="entry name" value="ACETYLTRANSFERASE"/>
    <property type="match status" value="1"/>
</dbReference>
<feature type="domain" description="N-acetyltransferase" evidence="3">
    <location>
        <begin position="2"/>
        <end position="155"/>
    </location>
</feature>
<organism evidence="4 5">
    <name type="scientific">Anoxybacteroides rupiense</name>
    <dbReference type="NCBI Taxonomy" id="311460"/>
    <lineage>
        <taxon>Bacteria</taxon>
        <taxon>Bacillati</taxon>
        <taxon>Bacillota</taxon>
        <taxon>Bacilli</taxon>
        <taxon>Bacillales</taxon>
        <taxon>Anoxybacillaceae</taxon>
        <taxon>Anoxybacteroides</taxon>
    </lineage>
</organism>
<proteinExistence type="predicted"/>
<gene>
    <name evidence="4" type="ORF">PNH38_07495</name>
</gene>
<evidence type="ECO:0000256" key="2">
    <source>
        <dbReference type="ARBA" id="ARBA00023315"/>
    </source>
</evidence>
<protein>
    <submittedName>
        <fullName evidence="4">GNAT family N-acetyltransferase</fullName>
    </submittedName>
</protein>
<accession>A0ABT5W334</accession>
<dbReference type="InterPro" id="IPR000182">
    <property type="entry name" value="GNAT_dom"/>
</dbReference>
<dbReference type="InterPro" id="IPR050680">
    <property type="entry name" value="YpeA/RimI_acetyltransf"/>
</dbReference>
<dbReference type="CDD" id="cd04301">
    <property type="entry name" value="NAT_SF"/>
    <property type="match status" value="1"/>
</dbReference>
<evidence type="ECO:0000313" key="5">
    <source>
        <dbReference type="Proteomes" id="UP001213979"/>
    </source>
</evidence>
<dbReference type="EMBL" id="JAQOTG010000005">
    <property type="protein sequence ID" value="MDE8563728.1"/>
    <property type="molecule type" value="Genomic_DNA"/>
</dbReference>
<dbReference type="SUPFAM" id="SSF55729">
    <property type="entry name" value="Acyl-CoA N-acyltransferases (Nat)"/>
    <property type="match status" value="1"/>
</dbReference>
<dbReference type="RefSeq" id="WP_080861223.1">
    <property type="nucleotide sequence ID" value="NZ_JAGUQN010000030.1"/>
</dbReference>
<keyword evidence="2" id="KW-0012">Acyltransferase</keyword>
<comment type="caution">
    <text evidence="4">The sequence shown here is derived from an EMBL/GenBank/DDBJ whole genome shotgun (WGS) entry which is preliminary data.</text>
</comment>
<dbReference type="Gene3D" id="3.40.630.30">
    <property type="match status" value="1"/>
</dbReference>
<dbReference type="Proteomes" id="UP001213979">
    <property type="component" value="Unassembled WGS sequence"/>
</dbReference>
<evidence type="ECO:0000313" key="4">
    <source>
        <dbReference type="EMBL" id="MDE8563728.1"/>
    </source>
</evidence>
<keyword evidence="5" id="KW-1185">Reference proteome</keyword>